<dbReference type="Proteomes" id="UP000604825">
    <property type="component" value="Unassembled WGS sequence"/>
</dbReference>
<organism evidence="9 10">
    <name type="scientific">Miscanthus lutarioriparius</name>
    <dbReference type="NCBI Taxonomy" id="422564"/>
    <lineage>
        <taxon>Eukaryota</taxon>
        <taxon>Viridiplantae</taxon>
        <taxon>Streptophyta</taxon>
        <taxon>Embryophyta</taxon>
        <taxon>Tracheophyta</taxon>
        <taxon>Spermatophyta</taxon>
        <taxon>Magnoliopsida</taxon>
        <taxon>Liliopsida</taxon>
        <taxon>Poales</taxon>
        <taxon>Poaceae</taxon>
        <taxon>PACMAD clade</taxon>
        <taxon>Panicoideae</taxon>
        <taxon>Andropogonodae</taxon>
        <taxon>Andropogoneae</taxon>
        <taxon>Saccharinae</taxon>
        <taxon>Miscanthus</taxon>
    </lineage>
</organism>
<feature type="domain" description="TCP" evidence="7">
    <location>
        <begin position="108"/>
        <end position="166"/>
    </location>
</feature>
<keyword evidence="2" id="KW-0805">Transcription regulation</keyword>
<evidence type="ECO:0008006" key="11">
    <source>
        <dbReference type="Google" id="ProtNLM"/>
    </source>
</evidence>
<evidence type="ECO:0000256" key="4">
    <source>
        <dbReference type="ARBA" id="ARBA00023163"/>
    </source>
</evidence>
<dbReference type="InterPro" id="IPR017888">
    <property type="entry name" value="CYC/TB1_R_domain"/>
</dbReference>
<evidence type="ECO:0000259" key="8">
    <source>
        <dbReference type="PROSITE" id="PS51370"/>
    </source>
</evidence>
<dbReference type="AlphaFoldDB" id="A0A811MG88"/>
<dbReference type="GO" id="GO:0003700">
    <property type="term" value="F:DNA-binding transcription factor activity"/>
    <property type="evidence" value="ECO:0007669"/>
    <property type="project" value="InterPro"/>
</dbReference>
<evidence type="ECO:0000313" key="9">
    <source>
        <dbReference type="EMBL" id="CAD6206324.1"/>
    </source>
</evidence>
<comment type="caution">
    <text evidence="9">The sequence shown here is derived from an EMBL/GenBank/DDBJ whole genome shotgun (WGS) entry which is preliminary data.</text>
</comment>
<sequence length="369" mass="39411">MDLPLYQQLQLSPPSPKPDQSSSFYCYPWSPPFAAAAAASFHLSYQIGSAAVATPPQAVINDSPELPVQPLMEQAPAPATELGACASGAEGASVSVSLDRAAAAAAARKDRHSKICTAGGMRDRRMRLSLDVACKFFALQDMLGFDKASKTVQWLLNTSKAAIQEIMADDVDASSECVEDGSSSLSVDGKHNPAEQLGEGDQKPKGNGRSEGKKPAKSRKAATTPKPPRKSGNNAHPVPDKETRAKARERARERTKEKHRMRWVKLASAIDVEAAAASVASDRPSSNHLNHHSSSSMNMPRAVAAELEERERCSSTLNNRGRTQEITGASDVVLGFGNGGGYGGGGNYVSTEEQWELGGVVFQQNSRFY</sequence>
<evidence type="ECO:0000256" key="6">
    <source>
        <dbReference type="SAM" id="MobiDB-lite"/>
    </source>
</evidence>
<evidence type="ECO:0000256" key="5">
    <source>
        <dbReference type="ARBA" id="ARBA00023242"/>
    </source>
</evidence>
<proteinExistence type="predicted"/>
<evidence type="ECO:0000259" key="7">
    <source>
        <dbReference type="PROSITE" id="PS51369"/>
    </source>
</evidence>
<dbReference type="GO" id="GO:0043565">
    <property type="term" value="F:sequence-specific DNA binding"/>
    <property type="evidence" value="ECO:0007669"/>
    <property type="project" value="TreeGrafter"/>
</dbReference>
<dbReference type="PROSITE" id="PS51369">
    <property type="entry name" value="TCP"/>
    <property type="match status" value="1"/>
</dbReference>
<feature type="compositionally biased region" description="Basic and acidic residues" evidence="6">
    <location>
        <begin position="200"/>
        <end position="214"/>
    </location>
</feature>
<dbReference type="Pfam" id="PF03634">
    <property type="entry name" value="TCP"/>
    <property type="match status" value="1"/>
</dbReference>
<dbReference type="GO" id="GO:0005634">
    <property type="term" value="C:nucleus"/>
    <property type="evidence" value="ECO:0007669"/>
    <property type="project" value="UniProtKB-SubCell"/>
</dbReference>
<dbReference type="PROSITE" id="PS51370">
    <property type="entry name" value="R"/>
    <property type="match status" value="1"/>
</dbReference>
<keyword evidence="4" id="KW-0804">Transcription</keyword>
<feature type="compositionally biased region" description="Basic and acidic residues" evidence="6">
    <location>
        <begin position="238"/>
        <end position="256"/>
    </location>
</feature>
<evidence type="ECO:0000256" key="3">
    <source>
        <dbReference type="ARBA" id="ARBA00023125"/>
    </source>
</evidence>
<comment type="subcellular location">
    <subcellularLocation>
        <location evidence="1">Nucleus</location>
    </subcellularLocation>
</comment>
<dbReference type="GO" id="GO:2000032">
    <property type="term" value="P:regulation of secondary shoot formation"/>
    <property type="evidence" value="ECO:0007669"/>
    <property type="project" value="TreeGrafter"/>
</dbReference>
<dbReference type="OrthoDB" id="1896834at2759"/>
<keyword evidence="10" id="KW-1185">Reference proteome</keyword>
<keyword evidence="5" id="KW-0539">Nucleus</keyword>
<evidence type="ECO:0000313" key="10">
    <source>
        <dbReference type="Proteomes" id="UP000604825"/>
    </source>
</evidence>
<evidence type="ECO:0000256" key="1">
    <source>
        <dbReference type="ARBA" id="ARBA00004123"/>
    </source>
</evidence>
<feature type="region of interest" description="Disordered" evidence="6">
    <location>
        <begin position="277"/>
        <end position="298"/>
    </location>
</feature>
<feature type="region of interest" description="Disordered" evidence="6">
    <location>
        <begin position="174"/>
        <end position="260"/>
    </location>
</feature>
<dbReference type="EMBL" id="CAJGYO010000001">
    <property type="protein sequence ID" value="CAD6206324.1"/>
    <property type="molecule type" value="Genomic_DNA"/>
</dbReference>
<feature type="domain" description="R" evidence="8">
    <location>
        <begin position="241"/>
        <end position="258"/>
    </location>
</feature>
<reference evidence="9" key="1">
    <citation type="submission" date="2020-10" db="EMBL/GenBank/DDBJ databases">
        <authorList>
            <person name="Han B."/>
            <person name="Lu T."/>
            <person name="Zhao Q."/>
            <person name="Huang X."/>
            <person name="Zhao Y."/>
        </authorList>
    </citation>
    <scope>NUCLEOTIDE SEQUENCE</scope>
</reference>
<evidence type="ECO:0000256" key="2">
    <source>
        <dbReference type="ARBA" id="ARBA00023015"/>
    </source>
</evidence>
<name>A0A811MG88_9POAL</name>
<dbReference type="PANTHER" id="PTHR31072:SF226">
    <property type="entry name" value="TRANSCRIPTION FACTOR TCP18"/>
    <property type="match status" value="1"/>
</dbReference>
<gene>
    <name evidence="9" type="ORF">NCGR_LOCUS4048</name>
</gene>
<dbReference type="InterPro" id="IPR005333">
    <property type="entry name" value="Transcription_factor_TCP"/>
</dbReference>
<dbReference type="PANTHER" id="PTHR31072">
    <property type="entry name" value="TRANSCRIPTION FACTOR TCP4-RELATED"/>
    <property type="match status" value="1"/>
</dbReference>
<dbReference type="InterPro" id="IPR017887">
    <property type="entry name" value="TF_TCP_subgr"/>
</dbReference>
<accession>A0A811MG88</accession>
<protein>
    <recommendedName>
        <fullName evidence="11">Teosinte branched 1</fullName>
    </recommendedName>
</protein>
<keyword evidence="3" id="KW-0238">DNA-binding</keyword>